<proteinExistence type="predicted"/>
<feature type="signal peptide" evidence="1">
    <location>
        <begin position="1"/>
        <end position="20"/>
    </location>
</feature>
<gene>
    <name evidence="2" type="ORF">ACFSR9_12490</name>
</gene>
<reference evidence="3" key="1">
    <citation type="journal article" date="2019" name="Int. J. Syst. Evol. Microbiol.">
        <title>The Global Catalogue of Microorganisms (GCM) 10K type strain sequencing project: providing services to taxonomists for standard genome sequencing and annotation.</title>
        <authorList>
            <consortium name="The Broad Institute Genomics Platform"/>
            <consortium name="The Broad Institute Genome Sequencing Center for Infectious Disease"/>
            <person name="Wu L."/>
            <person name="Ma J."/>
        </authorList>
    </citation>
    <scope>NUCLEOTIDE SEQUENCE [LARGE SCALE GENOMIC DNA]</scope>
    <source>
        <strain evidence="3">KCTC 33842</strain>
    </source>
</reference>
<feature type="chain" id="PRO_5046323107" evidence="1">
    <location>
        <begin position="21"/>
        <end position="170"/>
    </location>
</feature>
<keyword evidence="3" id="KW-1185">Reference proteome</keyword>
<keyword evidence="1" id="KW-0732">Signal</keyword>
<protein>
    <submittedName>
        <fullName evidence="2">Uncharacterized protein</fullName>
    </submittedName>
</protein>
<evidence type="ECO:0000313" key="2">
    <source>
        <dbReference type="EMBL" id="MFD2610248.1"/>
    </source>
</evidence>
<accession>A0ABW5P5W9</accession>
<dbReference type="RefSeq" id="WP_386846276.1">
    <property type="nucleotide sequence ID" value="NZ_JBHUMK010000054.1"/>
</dbReference>
<evidence type="ECO:0000256" key="1">
    <source>
        <dbReference type="SAM" id="SignalP"/>
    </source>
</evidence>
<dbReference type="EMBL" id="JBHUMK010000054">
    <property type="protein sequence ID" value="MFD2610248.1"/>
    <property type="molecule type" value="Genomic_DNA"/>
</dbReference>
<evidence type="ECO:0000313" key="3">
    <source>
        <dbReference type="Proteomes" id="UP001597475"/>
    </source>
</evidence>
<dbReference type="Proteomes" id="UP001597475">
    <property type="component" value="Unassembled WGS sequence"/>
</dbReference>
<sequence>MKSVLRGAVFVALSLSPALAASTPIRSLMTGSGGQLSVDDGLFIVGKRTSAGTALNLGVGSLETTGGRLRGITVFAFKEHLTTSELDLYATNVNRVARTCFNISPERAGAVTAWLGRQNQAAIRNVTQSFGPLKVHFVRDITSSGAYFTAVYLRRTGTPGVAPWTSYCTE</sequence>
<comment type="caution">
    <text evidence="2">The sequence shown here is derived from an EMBL/GenBank/DDBJ whole genome shotgun (WGS) entry which is preliminary data.</text>
</comment>
<organism evidence="2 3">
    <name type="scientific">Deinococcus taklimakanensis</name>
    <dbReference type="NCBI Taxonomy" id="536443"/>
    <lineage>
        <taxon>Bacteria</taxon>
        <taxon>Thermotogati</taxon>
        <taxon>Deinococcota</taxon>
        <taxon>Deinococci</taxon>
        <taxon>Deinococcales</taxon>
        <taxon>Deinococcaceae</taxon>
        <taxon>Deinococcus</taxon>
    </lineage>
</organism>
<name>A0ABW5P5W9_9DEIO</name>